<dbReference type="EMBL" id="LBVO01000051">
    <property type="protein sequence ID" value="KKQ87508.1"/>
    <property type="molecule type" value="Genomic_DNA"/>
</dbReference>
<feature type="non-terminal residue" evidence="2">
    <location>
        <position position="46"/>
    </location>
</feature>
<protein>
    <submittedName>
        <fullName evidence="2">Uncharacterized protein</fullName>
    </submittedName>
</protein>
<sequence length="46" mass="5466">MFPRLEERTLKDRRLDQMSEKKQPFIAQKTGEEIESTRLAKVFGNL</sequence>
<feature type="region of interest" description="Disordered" evidence="1">
    <location>
        <begin position="1"/>
        <end position="24"/>
    </location>
</feature>
<feature type="compositionally biased region" description="Basic and acidic residues" evidence="1">
    <location>
        <begin position="1"/>
        <end position="23"/>
    </location>
</feature>
<name>A0A0G0L653_9BACT</name>
<reference evidence="2 3" key="1">
    <citation type="journal article" date="2015" name="Nature">
        <title>rRNA introns, odd ribosomes, and small enigmatic genomes across a large radiation of phyla.</title>
        <authorList>
            <person name="Brown C.T."/>
            <person name="Hug L.A."/>
            <person name="Thomas B.C."/>
            <person name="Sharon I."/>
            <person name="Castelle C.J."/>
            <person name="Singh A."/>
            <person name="Wilkins M.J."/>
            <person name="Williams K.H."/>
            <person name="Banfield J.F."/>
        </authorList>
    </citation>
    <scope>NUCLEOTIDE SEQUENCE [LARGE SCALE GENOMIC DNA]</scope>
</reference>
<evidence type="ECO:0000313" key="2">
    <source>
        <dbReference type="EMBL" id="KKQ87508.1"/>
    </source>
</evidence>
<evidence type="ECO:0000313" key="3">
    <source>
        <dbReference type="Proteomes" id="UP000033934"/>
    </source>
</evidence>
<comment type="caution">
    <text evidence="2">The sequence shown here is derived from an EMBL/GenBank/DDBJ whole genome shotgun (WGS) entry which is preliminary data.</text>
</comment>
<evidence type="ECO:0000256" key="1">
    <source>
        <dbReference type="SAM" id="MobiDB-lite"/>
    </source>
</evidence>
<accession>A0A0G0L653</accession>
<dbReference type="Proteomes" id="UP000033934">
    <property type="component" value="Unassembled WGS sequence"/>
</dbReference>
<dbReference type="AlphaFoldDB" id="A0A0G0L653"/>
<proteinExistence type="predicted"/>
<gene>
    <name evidence="2" type="ORF">UT11_C0051G0001</name>
</gene>
<organism evidence="2 3">
    <name type="scientific">Berkelbacteria bacterium GW2011_GWA2_38_9</name>
    <dbReference type="NCBI Taxonomy" id="1618334"/>
    <lineage>
        <taxon>Bacteria</taxon>
        <taxon>Candidatus Berkelbacteria</taxon>
    </lineage>
</organism>